<dbReference type="Proteomes" id="UP000008063">
    <property type="component" value="Unassembled WGS sequence"/>
</dbReference>
<organism evidence="2">
    <name type="scientific">Serpula lacrymans var. lacrymans (strain S7.3)</name>
    <name type="common">Dry rot fungus</name>
    <dbReference type="NCBI Taxonomy" id="936435"/>
    <lineage>
        <taxon>Eukaryota</taxon>
        <taxon>Fungi</taxon>
        <taxon>Dikarya</taxon>
        <taxon>Basidiomycota</taxon>
        <taxon>Agaricomycotina</taxon>
        <taxon>Agaricomycetes</taxon>
        <taxon>Agaricomycetidae</taxon>
        <taxon>Boletales</taxon>
        <taxon>Coniophorineae</taxon>
        <taxon>Serpulaceae</taxon>
        <taxon>Serpula</taxon>
    </lineage>
</organism>
<accession>F8PL78</accession>
<name>F8PL78_SERL3</name>
<keyword evidence="2" id="KW-1185">Reference proteome</keyword>
<reference evidence="2" key="1">
    <citation type="journal article" date="2011" name="Science">
        <title>The plant cell wall-decomposing machinery underlies the functional diversity of forest fungi.</title>
        <authorList>
            <person name="Eastwood D.C."/>
            <person name="Floudas D."/>
            <person name="Binder M."/>
            <person name="Majcherczyk A."/>
            <person name="Schneider P."/>
            <person name="Aerts A."/>
            <person name="Asiegbu F.O."/>
            <person name="Baker S.E."/>
            <person name="Barry K."/>
            <person name="Bendiksby M."/>
            <person name="Blumentritt M."/>
            <person name="Coutinho P.M."/>
            <person name="Cullen D."/>
            <person name="de Vries R.P."/>
            <person name="Gathman A."/>
            <person name="Goodell B."/>
            <person name="Henrissat B."/>
            <person name="Ihrmark K."/>
            <person name="Kauserud H."/>
            <person name="Kohler A."/>
            <person name="LaButti K."/>
            <person name="Lapidus A."/>
            <person name="Lavin J.L."/>
            <person name="Lee Y.-H."/>
            <person name="Lindquist E."/>
            <person name="Lilly W."/>
            <person name="Lucas S."/>
            <person name="Morin E."/>
            <person name="Murat C."/>
            <person name="Oguiza J.A."/>
            <person name="Park J."/>
            <person name="Pisabarro A.G."/>
            <person name="Riley R."/>
            <person name="Rosling A."/>
            <person name="Salamov A."/>
            <person name="Schmidt O."/>
            <person name="Schmutz J."/>
            <person name="Skrede I."/>
            <person name="Stenlid J."/>
            <person name="Wiebenga A."/>
            <person name="Xie X."/>
            <person name="Kuees U."/>
            <person name="Hibbett D.S."/>
            <person name="Hoffmeister D."/>
            <person name="Hoegberg N."/>
            <person name="Martin F."/>
            <person name="Grigoriev I.V."/>
            <person name="Watkinson S.C."/>
        </authorList>
    </citation>
    <scope>NUCLEOTIDE SEQUENCE [LARGE SCALE GENOMIC DNA]</scope>
    <source>
        <strain evidence="2">strain S7.3</strain>
    </source>
</reference>
<proteinExistence type="predicted"/>
<dbReference type="AlphaFoldDB" id="F8PL78"/>
<dbReference type="EMBL" id="GL945475">
    <property type="protein sequence ID" value="EGO03986.1"/>
    <property type="molecule type" value="Genomic_DNA"/>
</dbReference>
<evidence type="ECO:0000313" key="2">
    <source>
        <dbReference type="Proteomes" id="UP000008063"/>
    </source>
</evidence>
<dbReference type="InParanoid" id="F8PL78"/>
<protein>
    <submittedName>
        <fullName evidence="1">Uncharacterized protein</fullName>
    </submittedName>
</protein>
<evidence type="ECO:0000313" key="1">
    <source>
        <dbReference type="EMBL" id="EGO03986.1"/>
    </source>
</evidence>
<dbReference type="HOGENOM" id="CLU_1355383_0_0_1"/>
<gene>
    <name evidence="1" type="ORF">SERLA73DRAFT_175695</name>
</gene>
<sequence>MDFGKRCEDRVDGSFQRIRSPHFYRARLHFAGSRYVFYLLKRLSFRTGQAAQFGCSQYELLQYAPSLRFCGVHSDWSCFGWSHLSLSISELLAYELIGCWRNVGRTSILEFTSWLASFTDRETRFRLLLSWYAPIFSNFSPLWRHEEHGFVVGLWRVGMSPIIFLHRLTAITFLLLLGYTSCVVQEHISYLLLYVIHTSIGP</sequence>